<organism evidence="1 2">
    <name type="scientific">Filobasidium floriforme</name>
    <dbReference type="NCBI Taxonomy" id="5210"/>
    <lineage>
        <taxon>Eukaryota</taxon>
        <taxon>Fungi</taxon>
        <taxon>Dikarya</taxon>
        <taxon>Basidiomycota</taxon>
        <taxon>Agaricomycotina</taxon>
        <taxon>Tremellomycetes</taxon>
        <taxon>Filobasidiales</taxon>
        <taxon>Filobasidiaceae</taxon>
        <taxon>Filobasidium</taxon>
    </lineage>
</organism>
<sequence>MLDDLDLFPEERDQLTVTGLSWYHHMTREEDKEYLLAHIRQECPSDEFKLRIERETEGPGEHYVVTMYRIDDDFSDTTQYNLGGVVIPFEYVRIDDYLDLVMEQEEHIYGDYPWLFGPALFCSFASHADWVHCAFSTSPDPRDNGLCTILPKDPMRLFEAFHTFADLHKRRFVEDDEDVKRDYSMPDEVITEIQRISDTVLKVIGQERYWVMDERRRYRLGVSDMFDPFVKYAQDLEPNVAPSEENYNVWIQCGKHKRIKRTRPDLEPRLS</sequence>
<dbReference type="Proteomes" id="UP000812966">
    <property type="component" value="Unassembled WGS sequence"/>
</dbReference>
<dbReference type="AlphaFoldDB" id="A0A8K0JGG1"/>
<gene>
    <name evidence="1" type="ORF">FFLO_06887</name>
</gene>
<dbReference type="EMBL" id="JABELV010000278">
    <property type="protein sequence ID" value="KAG7527490.1"/>
    <property type="molecule type" value="Genomic_DNA"/>
</dbReference>
<protein>
    <submittedName>
        <fullName evidence="1">Uncharacterized protein</fullName>
    </submittedName>
</protein>
<keyword evidence="2" id="KW-1185">Reference proteome</keyword>
<comment type="caution">
    <text evidence="1">The sequence shown here is derived from an EMBL/GenBank/DDBJ whole genome shotgun (WGS) entry which is preliminary data.</text>
</comment>
<evidence type="ECO:0000313" key="2">
    <source>
        <dbReference type="Proteomes" id="UP000812966"/>
    </source>
</evidence>
<evidence type="ECO:0000313" key="1">
    <source>
        <dbReference type="EMBL" id="KAG7527490.1"/>
    </source>
</evidence>
<proteinExistence type="predicted"/>
<accession>A0A8K0JGG1</accession>
<reference evidence="1" key="1">
    <citation type="submission" date="2020-04" db="EMBL/GenBank/DDBJ databases">
        <title>Analysis of mating type loci in Filobasidium floriforme.</title>
        <authorList>
            <person name="Nowrousian M."/>
        </authorList>
    </citation>
    <scope>NUCLEOTIDE SEQUENCE</scope>
    <source>
        <strain evidence="1">CBS 6242</strain>
    </source>
</reference>
<name>A0A8K0JGG1_9TREE</name>